<dbReference type="PATRIC" id="fig|1212765.3.peg.409"/>
<sequence length="130" mass="13958">MTLPLKVIVALGVAGGISAIVVPITAISRPEGSFTFSVKGQGKATLHCPKASGQFASPDIDWDKKLIKCKYESSGGDVPSIYGYGLSEKEFDCNLKNGMYDCVVLGPKKFSKFELDKESEDKPVLKVILA</sequence>
<proteinExistence type="predicted"/>
<dbReference type="EMBL" id="CP003731">
    <property type="protein sequence ID" value="AFO51943.1"/>
    <property type="molecule type" value="Genomic_DNA"/>
</dbReference>
<reference evidence="2" key="2">
    <citation type="submission" date="2012-07" db="EMBL/GenBank/DDBJ databases">
        <title>Complete genome sequence of 'Candidatus Mycoplasma haemolamae'.</title>
        <authorList>
            <person name="Guimaraes A.M.S."/>
            <person name="Toth B."/>
            <person name="Santos A.P."/>
            <person name="Nascimento N.C."/>
            <person name="Sojka J.E."/>
            <person name="Messick J.B."/>
        </authorList>
    </citation>
    <scope>NUCLEOTIDE SEQUENCE [LARGE SCALE GENOMIC DNA]</scope>
    <source>
        <strain evidence="2">Purdue</strain>
    </source>
</reference>
<evidence type="ECO:0000313" key="1">
    <source>
        <dbReference type="EMBL" id="AFO51943.1"/>
    </source>
</evidence>
<dbReference type="Proteomes" id="UP000006502">
    <property type="component" value="Chromosome"/>
</dbReference>
<dbReference type="HOGENOM" id="CLU_154532_0_0_14"/>
<protein>
    <submittedName>
        <fullName evidence="1">Uncharacterized protein</fullName>
    </submittedName>
</protein>
<accession>I7BJD8</accession>
<keyword evidence="2" id="KW-1185">Reference proteome</keyword>
<organism evidence="1 2">
    <name type="scientific">Mycoplasma haematolamae (strain Purdue)</name>
    <dbReference type="NCBI Taxonomy" id="1212765"/>
    <lineage>
        <taxon>Bacteria</taxon>
        <taxon>Bacillati</taxon>
        <taxon>Mycoplasmatota</taxon>
        <taxon>Mollicutes</taxon>
        <taxon>Mycoplasmataceae</taxon>
        <taxon>Mycoplasma</taxon>
    </lineage>
</organism>
<reference evidence="1 2" key="1">
    <citation type="journal article" date="2012" name="J. Bacteriol.">
        <title>Genome Sequence of "Candidatus Mycoplasma haemolamae" Strain Purdue, a Red Blood Cell Pathogen of Alpacas (Vicugna pacos) and Llamas (Lama glama).</title>
        <authorList>
            <person name="Guimaraes A.M."/>
            <person name="Toth B."/>
            <person name="Santos A.P."/>
            <person name="do Nascimento N.C."/>
            <person name="Kritchevsky J.E."/>
            <person name="Messick J.B."/>
        </authorList>
    </citation>
    <scope>NUCLEOTIDE SEQUENCE [LARGE SCALE GENOMIC DNA]</scope>
    <source>
        <strain evidence="1 2">Purdue</strain>
    </source>
</reference>
<gene>
    <name evidence="1" type="ordered locus">MHLP_01815</name>
</gene>
<dbReference type="KEGG" id="mhl:MHLP_01815"/>
<dbReference type="AlphaFoldDB" id="I7BJD8"/>
<evidence type="ECO:0000313" key="2">
    <source>
        <dbReference type="Proteomes" id="UP000006502"/>
    </source>
</evidence>
<name>I7BJD8_MYCHA</name>